<accession>A0A9P7F7H8</accession>
<dbReference type="Proteomes" id="UP000823399">
    <property type="component" value="Unassembled WGS sequence"/>
</dbReference>
<protein>
    <submittedName>
        <fullName evidence="2">Uncharacterized protein</fullName>
    </submittedName>
</protein>
<dbReference type="GO" id="GO:0000287">
    <property type="term" value="F:magnesium ion binding"/>
    <property type="evidence" value="ECO:0007669"/>
    <property type="project" value="InterPro"/>
</dbReference>
<gene>
    <name evidence="2" type="ORF">F5147DRAFT_696116</name>
</gene>
<dbReference type="OrthoDB" id="413572at2759"/>
<proteinExistence type="inferred from homology"/>
<dbReference type="Gene3D" id="3.40.50.2020">
    <property type="match status" value="1"/>
</dbReference>
<comment type="similarity">
    <text evidence="1">Belongs to the ribose-phosphate pyrophosphokinase family.</text>
</comment>
<dbReference type="RefSeq" id="XP_041292597.1">
    <property type="nucleotide sequence ID" value="XM_041437418.1"/>
</dbReference>
<evidence type="ECO:0000313" key="3">
    <source>
        <dbReference type="Proteomes" id="UP000823399"/>
    </source>
</evidence>
<evidence type="ECO:0000313" key="2">
    <source>
        <dbReference type="EMBL" id="KAG2107999.1"/>
    </source>
</evidence>
<dbReference type="InterPro" id="IPR029057">
    <property type="entry name" value="PRTase-like"/>
</dbReference>
<dbReference type="AlphaFoldDB" id="A0A9P7F7H8"/>
<dbReference type="EMBL" id="JABBWM010000029">
    <property type="protein sequence ID" value="KAG2107999.1"/>
    <property type="molecule type" value="Genomic_DNA"/>
</dbReference>
<sequence length="79" mass="9069">MADKLSIEFALIHRKYTNHMLILAARTFHEKGAKTTRVLISHGLFAEVHMASLNSLLIEQRVVTNTIPQNEHKEQFSKL</sequence>
<evidence type="ECO:0000256" key="1">
    <source>
        <dbReference type="ARBA" id="ARBA00006478"/>
    </source>
</evidence>
<organism evidence="2 3">
    <name type="scientific">Suillus discolor</name>
    <dbReference type="NCBI Taxonomy" id="1912936"/>
    <lineage>
        <taxon>Eukaryota</taxon>
        <taxon>Fungi</taxon>
        <taxon>Dikarya</taxon>
        <taxon>Basidiomycota</taxon>
        <taxon>Agaricomycotina</taxon>
        <taxon>Agaricomycetes</taxon>
        <taxon>Agaricomycetidae</taxon>
        <taxon>Boletales</taxon>
        <taxon>Suillineae</taxon>
        <taxon>Suillaceae</taxon>
        <taxon>Suillus</taxon>
    </lineage>
</organism>
<dbReference type="GO" id="GO:0009165">
    <property type="term" value="P:nucleotide biosynthetic process"/>
    <property type="evidence" value="ECO:0007669"/>
    <property type="project" value="InterPro"/>
</dbReference>
<dbReference type="Pfam" id="PF14572">
    <property type="entry name" value="Pribosyl_synth"/>
    <property type="match status" value="1"/>
</dbReference>
<dbReference type="InterPro" id="IPR005946">
    <property type="entry name" value="Rib-P_diPkinase"/>
</dbReference>
<comment type="caution">
    <text evidence="2">The sequence shown here is derived from an EMBL/GenBank/DDBJ whole genome shotgun (WGS) entry which is preliminary data.</text>
</comment>
<dbReference type="GeneID" id="64699677"/>
<dbReference type="SUPFAM" id="SSF53271">
    <property type="entry name" value="PRTase-like"/>
    <property type="match status" value="1"/>
</dbReference>
<name>A0A9P7F7H8_9AGAM</name>
<reference evidence="2" key="1">
    <citation type="journal article" date="2020" name="New Phytol.">
        <title>Comparative genomics reveals dynamic genome evolution in host specialist ectomycorrhizal fungi.</title>
        <authorList>
            <person name="Lofgren L.A."/>
            <person name="Nguyen N.H."/>
            <person name="Vilgalys R."/>
            <person name="Ruytinx J."/>
            <person name="Liao H.L."/>
            <person name="Branco S."/>
            <person name="Kuo A."/>
            <person name="LaButti K."/>
            <person name="Lipzen A."/>
            <person name="Andreopoulos W."/>
            <person name="Pangilinan J."/>
            <person name="Riley R."/>
            <person name="Hundley H."/>
            <person name="Na H."/>
            <person name="Barry K."/>
            <person name="Grigoriev I.V."/>
            <person name="Stajich J.E."/>
            <person name="Kennedy P.G."/>
        </authorList>
    </citation>
    <scope>NUCLEOTIDE SEQUENCE</scope>
    <source>
        <strain evidence="2">FC423</strain>
    </source>
</reference>
<keyword evidence="3" id="KW-1185">Reference proteome</keyword>